<dbReference type="EC" id="2.3.1.61" evidence="10"/>
<evidence type="ECO:0000313" key="13">
    <source>
        <dbReference type="Proteomes" id="UP001334732"/>
    </source>
</evidence>
<dbReference type="SUPFAM" id="SSF51230">
    <property type="entry name" value="Single hybrid motif"/>
    <property type="match status" value="1"/>
</dbReference>
<evidence type="ECO:0000256" key="10">
    <source>
        <dbReference type="NCBIfam" id="TIGR01347"/>
    </source>
</evidence>
<protein>
    <recommendedName>
        <fullName evidence="10">Dihydrolipoyllysine-residue succinyltransferase</fullName>
        <ecNumber evidence="10">2.3.1.61</ecNumber>
    </recommendedName>
</protein>
<keyword evidence="5" id="KW-0816">Tricarboxylic acid cycle</keyword>
<evidence type="ECO:0000256" key="8">
    <source>
        <dbReference type="ARBA" id="ARBA00023315"/>
    </source>
</evidence>
<keyword evidence="8 12" id="KW-0012">Acyltransferase</keyword>
<sequence>MKIEVRVPQLSDSVASGTLLPWRKQVGEAVARDETLVDLETDKVILEIPAMASGTLVEIRQPEGAVVKADEVVAVIETGEGVAIAPAAAPAAPPVAQPAIPPAVASASKPVAPLPVAEPAPPRGGIPLPVAEAGAAQAIPPQSRREPMSRLRQRVAERLVAAQHAAAMLTTFNEVNMQPVNELRQRFKAEFEVKHGVKLGYMSFFVRAVCKALEQFPVVNAAIDGTDIVWHADADIGIAISSPRGLVVPILRRAQTLSPAQIEAAIADFARRAREAKLTLEELAGGTFSITNGGVFGSLLSTPILNPPQSAILGMHAIQERPVAENGQVVIRPMMYLALTYDHRLIDGRDAVQFLAAVKAALESPEALIEDPAHG</sequence>
<dbReference type="InterPro" id="IPR023213">
    <property type="entry name" value="CAT-like_dom_sf"/>
</dbReference>
<reference evidence="12 13" key="1">
    <citation type="submission" date="2023-12" db="EMBL/GenBank/DDBJ databases">
        <title>Thiobacillus sedimentum sp. nov., a chemolithoautotrophic sulfur-oxidizing bacterium isolated from freshwater sediment.</title>
        <authorList>
            <person name="Luo J."/>
            <person name="Dai C."/>
        </authorList>
    </citation>
    <scope>NUCLEOTIDE SEQUENCE [LARGE SCALE GENOMIC DNA]</scope>
    <source>
        <strain evidence="12 13">SCUT-2</strain>
    </source>
</reference>
<dbReference type="PANTHER" id="PTHR43416">
    <property type="entry name" value="DIHYDROLIPOYLLYSINE-RESIDUE SUCCINYLTRANSFERASE COMPONENT OF 2-OXOGLUTARATE DEHYDROGENASE COMPLEX, MITOCHONDRIAL-RELATED"/>
    <property type="match status" value="1"/>
</dbReference>
<evidence type="ECO:0000256" key="2">
    <source>
        <dbReference type="ARBA" id="ARBA00004052"/>
    </source>
</evidence>
<dbReference type="InterPro" id="IPR011053">
    <property type="entry name" value="Single_hybrid_motif"/>
</dbReference>
<comment type="function">
    <text evidence="2">E2 component of the 2-oxoglutarate dehydrogenase (OGDH) complex which catalyzes the second step in the conversion of 2-oxoglutarate to succinyl-CoA and CO(2).</text>
</comment>
<evidence type="ECO:0000256" key="1">
    <source>
        <dbReference type="ARBA" id="ARBA00001938"/>
    </source>
</evidence>
<dbReference type="CDD" id="cd06849">
    <property type="entry name" value="lipoyl_domain"/>
    <property type="match status" value="1"/>
</dbReference>
<dbReference type="Proteomes" id="UP001334732">
    <property type="component" value="Chromosome"/>
</dbReference>
<dbReference type="Pfam" id="PF00364">
    <property type="entry name" value="Biotin_lipoyl"/>
    <property type="match status" value="1"/>
</dbReference>
<feature type="domain" description="Lipoyl-binding" evidence="11">
    <location>
        <begin position="2"/>
        <end position="77"/>
    </location>
</feature>
<evidence type="ECO:0000259" key="11">
    <source>
        <dbReference type="PROSITE" id="PS50968"/>
    </source>
</evidence>
<dbReference type="SUPFAM" id="SSF52777">
    <property type="entry name" value="CoA-dependent acyltransferases"/>
    <property type="match status" value="1"/>
</dbReference>
<keyword evidence="7" id="KW-0450">Lipoyl</keyword>
<keyword evidence="6 12" id="KW-0808">Transferase</keyword>
<dbReference type="Gene3D" id="3.30.559.10">
    <property type="entry name" value="Chloramphenicol acetyltransferase-like domain"/>
    <property type="match status" value="1"/>
</dbReference>
<evidence type="ECO:0000256" key="7">
    <source>
        <dbReference type="ARBA" id="ARBA00022823"/>
    </source>
</evidence>
<organism evidence="12 13">
    <name type="scientific">Thiobacillus sedimenti</name>
    <dbReference type="NCBI Taxonomy" id="3110231"/>
    <lineage>
        <taxon>Bacteria</taxon>
        <taxon>Pseudomonadati</taxon>
        <taxon>Pseudomonadota</taxon>
        <taxon>Betaproteobacteria</taxon>
        <taxon>Nitrosomonadales</taxon>
        <taxon>Thiobacillaceae</taxon>
        <taxon>Thiobacillus</taxon>
    </lineage>
</organism>
<comment type="similarity">
    <text evidence="4">Belongs to the 2-oxoacid dehydrogenase family.</text>
</comment>
<dbReference type="EMBL" id="CP141769">
    <property type="protein sequence ID" value="WRS37851.1"/>
    <property type="molecule type" value="Genomic_DNA"/>
</dbReference>
<gene>
    <name evidence="12" type="primary">sucB</name>
    <name evidence="12" type="ORF">VA613_07415</name>
</gene>
<dbReference type="Gene3D" id="2.40.50.100">
    <property type="match status" value="1"/>
</dbReference>
<evidence type="ECO:0000256" key="9">
    <source>
        <dbReference type="ARBA" id="ARBA00052761"/>
    </source>
</evidence>
<comment type="catalytic activity">
    <reaction evidence="9">
        <text>N(6)-[(R)-dihydrolipoyl]-L-lysyl-[protein] + succinyl-CoA = N(6)-[(R)-S(8)-succinyldihydrolipoyl]-L-lysyl-[protein] + CoA</text>
        <dbReference type="Rhea" id="RHEA:15213"/>
        <dbReference type="Rhea" id="RHEA-COMP:10475"/>
        <dbReference type="Rhea" id="RHEA-COMP:20092"/>
        <dbReference type="ChEBI" id="CHEBI:57287"/>
        <dbReference type="ChEBI" id="CHEBI:57292"/>
        <dbReference type="ChEBI" id="CHEBI:83100"/>
        <dbReference type="ChEBI" id="CHEBI:83120"/>
        <dbReference type="EC" id="2.3.1.61"/>
    </reaction>
</comment>
<dbReference type="PROSITE" id="PS00189">
    <property type="entry name" value="LIPOYL"/>
    <property type="match status" value="1"/>
</dbReference>
<comment type="pathway">
    <text evidence="3">Amino-acid degradation; L-lysine degradation via saccharopine pathway; glutaryl-CoA from L-lysine: step 6/6.</text>
</comment>
<dbReference type="InterPro" id="IPR001078">
    <property type="entry name" value="2-oxoacid_DH_actylTfrase"/>
</dbReference>
<dbReference type="InterPro" id="IPR006255">
    <property type="entry name" value="SucB"/>
</dbReference>
<dbReference type="InterPro" id="IPR003016">
    <property type="entry name" value="2-oxoA_DH_lipoyl-BS"/>
</dbReference>
<comment type="cofactor">
    <cofactor evidence="1">
        <name>(R)-lipoate</name>
        <dbReference type="ChEBI" id="CHEBI:83088"/>
    </cofactor>
</comment>
<evidence type="ECO:0000313" key="12">
    <source>
        <dbReference type="EMBL" id="WRS37851.1"/>
    </source>
</evidence>
<evidence type="ECO:0000256" key="4">
    <source>
        <dbReference type="ARBA" id="ARBA00007317"/>
    </source>
</evidence>
<dbReference type="PROSITE" id="PS50968">
    <property type="entry name" value="BIOTINYL_LIPOYL"/>
    <property type="match status" value="1"/>
</dbReference>
<evidence type="ECO:0000256" key="6">
    <source>
        <dbReference type="ARBA" id="ARBA00022679"/>
    </source>
</evidence>
<dbReference type="PANTHER" id="PTHR43416:SF5">
    <property type="entry name" value="DIHYDROLIPOYLLYSINE-RESIDUE SUCCINYLTRANSFERASE COMPONENT OF 2-OXOGLUTARATE DEHYDROGENASE COMPLEX, MITOCHONDRIAL"/>
    <property type="match status" value="1"/>
</dbReference>
<evidence type="ECO:0000256" key="3">
    <source>
        <dbReference type="ARBA" id="ARBA00005145"/>
    </source>
</evidence>
<evidence type="ECO:0000256" key="5">
    <source>
        <dbReference type="ARBA" id="ARBA00022532"/>
    </source>
</evidence>
<dbReference type="InterPro" id="IPR050537">
    <property type="entry name" value="2-oxoacid_dehydrogenase"/>
</dbReference>
<accession>A0ABZ1CF81</accession>
<dbReference type="Pfam" id="PF00198">
    <property type="entry name" value="2-oxoacid_dh"/>
    <property type="match status" value="1"/>
</dbReference>
<keyword evidence="13" id="KW-1185">Reference proteome</keyword>
<proteinExistence type="inferred from homology"/>
<dbReference type="GO" id="GO:0004149">
    <property type="term" value="F:dihydrolipoyllysine-residue succinyltransferase activity"/>
    <property type="evidence" value="ECO:0007669"/>
    <property type="project" value="UniProtKB-EC"/>
</dbReference>
<name>A0ABZ1CF81_9PROT</name>
<dbReference type="RefSeq" id="WP_324778465.1">
    <property type="nucleotide sequence ID" value="NZ_CP141769.1"/>
</dbReference>
<dbReference type="InterPro" id="IPR000089">
    <property type="entry name" value="Biotin_lipoyl"/>
</dbReference>
<dbReference type="NCBIfam" id="TIGR01347">
    <property type="entry name" value="sucB"/>
    <property type="match status" value="1"/>
</dbReference>